<dbReference type="EC" id="4.2.1.11" evidence="6"/>
<feature type="binding site" evidence="6 9">
    <location>
        <position position="229"/>
    </location>
    <ligand>
        <name>Mg(2+)</name>
        <dbReference type="ChEBI" id="CHEBI:18420"/>
    </ligand>
</feature>
<comment type="pathway">
    <text evidence="1 6">Carbohydrate degradation; glycolysis; pyruvate from D-glyceraldehyde 3-phosphate: step 4/5.</text>
</comment>
<dbReference type="GO" id="GO:0004634">
    <property type="term" value="F:phosphopyruvate hydratase activity"/>
    <property type="evidence" value="ECO:0007669"/>
    <property type="project" value="UniProtKB-UniRule"/>
</dbReference>
<comment type="cofactor">
    <cofactor evidence="6">
        <name>Mg(2+)</name>
        <dbReference type="ChEBI" id="CHEBI:18420"/>
    </cofactor>
    <text evidence="6">Binds a second Mg(2+) ion via substrate during catalysis.</text>
</comment>
<gene>
    <name evidence="6" type="primary">eno</name>
    <name evidence="12" type="ORF">DRJ26_00345</name>
</gene>
<reference evidence="12 13" key="1">
    <citation type="submission" date="2018-06" db="EMBL/GenBank/DDBJ databases">
        <title>Extensive metabolic versatility and redundancy in microbially diverse, dynamic hydrothermal sediments.</title>
        <authorList>
            <person name="Dombrowski N."/>
            <person name="Teske A."/>
            <person name="Baker B.J."/>
        </authorList>
    </citation>
    <scope>NUCLEOTIDE SEQUENCE [LARGE SCALE GENOMIC DNA]</scope>
    <source>
        <strain evidence="12">B20_G2</strain>
    </source>
</reference>
<dbReference type="PIRSF" id="PIRSF001400">
    <property type="entry name" value="Enolase"/>
    <property type="match status" value="1"/>
</dbReference>
<evidence type="ECO:0000256" key="3">
    <source>
        <dbReference type="ARBA" id="ARBA00022842"/>
    </source>
</evidence>
<dbReference type="Proteomes" id="UP000269499">
    <property type="component" value="Unassembled WGS sequence"/>
</dbReference>
<feature type="binding site" evidence="8">
    <location>
        <position position="300"/>
    </location>
    <ligand>
        <name>substrate</name>
    </ligand>
</feature>
<dbReference type="PANTHER" id="PTHR11902:SF1">
    <property type="entry name" value="ENOLASE"/>
    <property type="match status" value="1"/>
</dbReference>
<evidence type="ECO:0000256" key="8">
    <source>
        <dbReference type="PIRSR" id="PIRSR001400-2"/>
    </source>
</evidence>
<evidence type="ECO:0000313" key="12">
    <source>
        <dbReference type="EMBL" id="RLE55763.1"/>
    </source>
</evidence>
<dbReference type="InterPro" id="IPR000941">
    <property type="entry name" value="Enolase"/>
</dbReference>
<feature type="active site" description="Proton acceptor" evidence="6 7">
    <location>
        <position position="325"/>
    </location>
</feature>
<dbReference type="SUPFAM" id="SSF51604">
    <property type="entry name" value="Enolase C-terminal domain-like"/>
    <property type="match status" value="1"/>
</dbReference>
<comment type="catalytic activity">
    <reaction evidence="6">
        <text>(2R)-2-phosphoglycerate = phosphoenolpyruvate + H2O</text>
        <dbReference type="Rhea" id="RHEA:10164"/>
        <dbReference type="ChEBI" id="CHEBI:15377"/>
        <dbReference type="ChEBI" id="CHEBI:58289"/>
        <dbReference type="ChEBI" id="CHEBI:58702"/>
        <dbReference type="EC" id="4.2.1.11"/>
    </reaction>
</comment>
<feature type="binding site" evidence="8">
    <location>
        <position position="274"/>
    </location>
    <ligand>
        <name>substrate</name>
    </ligand>
</feature>
<evidence type="ECO:0000259" key="10">
    <source>
        <dbReference type="SMART" id="SM01192"/>
    </source>
</evidence>
<feature type="domain" description="Enolase N-terminal" evidence="11">
    <location>
        <begin position="1"/>
        <end position="122"/>
    </location>
</feature>
<feature type="binding site" evidence="6">
    <location>
        <position position="354"/>
    </location>
    <ligand>
        <name>(2R)-2-phosphoglycerate</name>
        <dbReference type="ChEBI" id="CHEBI:58289"/>
    </ligand>
</feature>
<comment type="caution">
    <text evidence="12">The sequence shown here is derived from an EMBL/GenBank/DDBJ whole genome shotgun (WGS) entry which is preliminary data.</text>
</comment>
<dbReference type="SFLD" id="SFLDG00178">
    <property type="entry name" value="enolase"/>
    <property type="match status" value="1"/>
</dbReference>
<dbReference type="Pfam" id="PF03952">
    <property type="entry name" value="Enolase_N"/>
    <property type="match status" value="1"/>
</dbReference>
<dbReference type="SUPFAM" id="SSF54826">
    <property type="entry name" value="Enolase N-terminal domain-like"/>
    <property type="match status" value="1"/>
</dbReference>
<dbReference type="SFLD" id="SFLDF00002">
    <property type="entry name" value="enolase"/>
    <property type="match status" value="1"/>
</dbReference>
<dbReference type="HAMAP" id="MF_00318">
    <property type="entry name" value="Enolase"/>
    <property type="match status" value="1"/>
</dbReference>
<feature type="binding site" evidence="8">
    <location>
        <position position="143"/>
    </location>
    <ligand>
        <name>substrate</name>
    </ligand>
</feature>
<keyword evidence="5 6" id="KW-0456">Lyase</keyword>
<feature type="binding site" evidence="6">
    <location>
        <position position="355"/>
    </location>
    <ligand>
        <name>(2R)-2-phosphoglycerate</name>
        <dbReference type="ChEBI" id="CHEBI:58289"/>
    </ligand>
</feature>
<comment type="function">
    <text evidence="6">Catalyzes the reversible conversion of 2-phosphoglycerate (2-PG) into phosphoenolpyruvate (PEP). It is essential for the degradation of carbohydrates via glycolysis.</text>
</comment>
<dbReference type="AlphaFoldDB" id="A0A497F823"/>
<dbReference type="InterPro" id="IPR020809">
    <property type="entry name" value="Enolase_CS"/>
</dbReference>
<dbReference type="GO" id="GO:0005576">
    <property type="term" value="C:extracellular region"/>
    <property type="evidence" value="ECO:0007669"/>
    <property type="project" value="UniProtKB-SubCell"/>
</dbReference>
<evidence type="ECO:0000256" key="1">
    <source>
        <dbReference type="ARBA" id="ARBA00005031"/>
    </source>
</evidence>
<dbReference type="PRINTS" id="PR00148">
    <property type="entry name" value="ENOLASE"/>
</dbReference>
<feature type="binding site" evidence="8">
    <location>
        <begin position="352"/>
        <end position="355"/>
    </location>
    <ligand>
        <name>substrate</name>
    </ligand>
</feature>
<feature type="binding site" evidence="6 9">
    <location>
        <position position="274"/>
    </location>
    <ligand>
        <name>Mg(2+)</name>
        <dbReference type="ChEBI" id="CHEBI:18420"/>
    </ligand>
</feature>
<dbReference type="InterPro" id="IPR020810">
    <property type="entry name" value="Enolase_C"/>
</dbReference>
<dbReference type="SMART" id="SM01192">
    <property type="entry name" value="Enolase_C"/>
    <property type="match status" value="1"/>
</dbReference>
<dbReference type="InterPro" id="IPR036849">
    <property type="entry name" value="Enolase-like_C_sf"/>
</dbReference>
<dbReference type="GO" id="GO:0009986">
    <property type="term" value="C:cell surface"/>
    <property type="evidence" value="ECO:0007669"/>
    <property type="project" value="UniProtKB-SubCell"/>
</dbReference>
<dbReference type="SFLD" id="SFLDS00001">
    <property type="entry name" value="Enolase"/>
    <property type="match status" value="1"/>
</dbReference>
<feature type="binding site" evidence="6 9">
    <location>
        <position position="300"/>
    </location>
    <ligand>
        <name>Mg(2+)</name>
        <dbReference type="ChEBI" id="CHEBI:18420"/>
    </ligand>
</feature>
<keyword evidence="6" id="KW-0963">Cytoplasm</keyword>
<proteinExistence type="inferred from homology"/>
<dbReference type="EMBL" id="QMRA01000003">
    <property type="protein sequence ID" value="RLE55763.1"/>
    <property type="molecule type" value="Genomic_DNA"/>
</dbReference>
<comment type="subcellular location">
    <subcellularLocation>
        <location evidence="6">Cytoplasm</location>
    </subcellularLocation>
    <subcellularLocation>
        <location evidence="6">Secreted</location>
    </subcellularLocation>
    <subcellularLocation>
        <location evidence="6">Cell surface</location>
    </subcellularLocation>
    <text evidence="6">Fractions of enolase are present in both the cytoplasm and on the cell surface.</text>
</comment>
<evidence type="ECO:0000256" key="5">
    <source>
        <dbReference type="ARBA" id="ARBA00023239"/>
    </source>
</evidence>
<comment type="cofactor">
    <cofactor evidence="9">
        <name>Mg(2+)</name>
        <dbReference type="ChEBI" id="CHEBI:18420"/>
    </cofactor>
    <text evidence="9">Mg(2+) is required for catalysis and for stabilizing the dimer.</text>
</comment>
<dbReference type="UniPathway" id="UPA00109">
    <property type="reaction ID" value="UER00187"/>
</dbReference>
<dbReference type="Pfam" id="PF00113">
    <property type="entry name" value="Enolase_C"/>
    <property type="match status" value="1"/>
</dbReference>
<dbReference type="GO" id="GO:0000287">
    <property type="term" value="F:magnesium ion binding"/>
    <property type="evidence" value="ECO:0007669"/>
    <property type="project" value="UniProtKB-UniRule"/>
</dbReference>
<evidence type="ECO:0000313" key="13">
    <source>
        <dbReference type="Proteomes" id="UP000269499"/>
    </source>
</evidence>
<evidence type="ECO:0000256" key="4">
    <source>
        <dbReference type="ARBA" id="ARBA00023152"/>
    </source>
</evidence>
<dbReference type="GO" id="GO:0000015">
    <property type="term" value="C:phosphopyruvate hydratase complex"/>
    <property type="evidence" value="ECO:0007669"/>
    <property type="project" value="InterPro"/>
</dbReference>
<feature type="binding site" evidence="6">
    <location>
        <position position="152"/>
    </location>
    <ligand>
        <name>(2R)-2-phosphoglycerate</name>
        <dbReference type="ChEBI" id="CHEBI:58289"/>
    </ligand>
</feature>
<feature type="domain" description="Enolase C-terminal TIM barrel" evidence="10">
    <location>
        <begin position="127"/>
        <end position="412"/>
    </location>
</feature>
<dbReference type="Gene3D" id="3.30.390.10">
    <property type="entry name" value="Enolase-like, N-terminal domain"/>
    <property type="match status" value="1"/>
</dbReference>
<feature type="active site" description="Proton donor" evidence="6 7">
    <location>
        <position position="193"/>
    </location>
</feature>
<protein>
    <recommendedName>
        <fullName evidence="6">Enolase</fullName>
        <ecNumber evidence="6">4.2.1.11</ecNumber>
    </recommendedName>
    <alternativeName>
        <fullName evidence="6">2-phospho-D-glycerate hydro-lyase</fullName>
    </alternativeName>
    <alternativeName>
        <fullName evidence="6">2-phosphoglycerate dehydratase</fullName>
    </alternativeName>
</protein>
<dbReference type="Gene3D" id="3.20.20.120">
    <property type="entry name" value="Enolase-like C-terminal domain"/>
    <property type="match status" value="1"/>
</dbReference>
<dbReference type="SMART" id="SM01193">
    <property type="entry name" value="Enolase_N"/>
    <property type="match status" value="1"/>
</dbReference>
<feature type="binding site" evidence="6">
    <location>
        <position position="376"/>
    </location>
    <ligand>
        <name>(2R)-2-phosphoglycerate</name>
        <dbReference type="ChEBI" id="CHEBI:58289"/>
    </ligand>
</feature>
<feature type="binding site" evidence="6">
    <location>
        <position position="325"/>
    </location>
    <ligand>
        <name>(2R)-2-phosphoglycerate</name>
        <dbReference type="ChEBI" id="CHEBI:58289"/>
    </ligand>
</feature>
<evidence type="ECO:0000256" key="7">
    <source>
        <dbReference type="PIRSR" id="PIRSR001400-1"/>
    </source>
</evidence>
<feature type="binding site" evidence="8">
    <location>
        <position position="153"/>
    </location>
    <ligand>
        <name>substrate</name>
    </ligand>
</feature>
<organism evidence="12 13">
    <name type="scientific">Thermoproteota archaeon</name>
    <dbReference type="NCBI Taxonomy" id="2056631"/>
    <lineage>
        <taxon>Archaea</taxon>
        <taxon>Thermoproteota</taxon>
    </lineage>
</organism>
<evidence type="ECO:0000256" key="6">
    <source>
        <dbReference type="HAMAP-Rule" id="MF_00318"/>
    </source>
</evidence>
<sequence>MRDVFARKVFDSRGSLTIEVDVYTEAGFGSFSAPSGASKGKREVVAFPPGGVDEAIRAVDELIAPELLGVDASNQFEVDSILQQVDGTSNFSRIGGSTALATSIAAAKAASSSLNLQLYRYLGGVSASILPLPLGNVVGGGKHSKSGGLDVQEILVLPLKAESFHEAALANVLVYKRILKLAPKGSIYGRNDEGAWVTPFGVEESLKLVKRACEDVEGELGVEIGVGIDVASSSLWDDGEGVYVYAREGFKLTPKEQFDFMLKLAEKYDLVYIEDPFHEEDFDSFAELLSSVSNCLVCGDDLYVTNAELIRYGASRKAGNAVIVKPNQVGTLTGTIAAVEAAKLHGFVPVISHRSGENVDPTIAHLAVAFKCPIIKTGVVGGERISKINELIRIEEELGGKARLASLEGVVA</sequence>
<dbReference type="InterPro" id="IPR020811">
    <property type="entry name" value="Enolase_N"/>
</dbReference>
<keyword evidence="6" id="KW-0964">Secreted</keyword>
<evidence type="ECO:0000259" key="11">
    <source>
        <dbReference type="SMART" id="SM01193"/>
    </source>
</evidence>
<evidence type="ECO:0000256" key="2">
    <source>
        <dbReference type="ARBA" id="ARBA00009604"/>
    </source>
</evidence>
<feature type="binding site" evidence="8">
    <location>
        <position position="376"/>
    </location>
    <ligand>
        <name>substrate</name>
    </ligand>
</feature>
<dbReference type="GO" id="GO:0006096">
    <property type="term" value="P:glycolytic process"/>
    <property type="evidence" value="ECO:0007669"/>
    <property type="project" value="UniProtKB-UniRule"/>
</dbReference>
<keyword evidence="3 6" id="KW-0460">Magnesium</keyword>
<evidence type="ECO:0000256" key="9">
    <source>
        <dbReference type="PIRSR" id="PIRSR001400-3"/>
    </source>
</evidence>
<name>A0A497F823_9CREN</name>
<comment type="similarity">
    <text evidence="2 6">Belongs to the enolase family.</text>
</comment>
<keyword evidence="4 6" id="KW-0324">Glycolysis</keyword>
<dbReference type="InterPro" id="IPR029017">
    <property type="entry name" value="Enolase-like_N"/>
</dbReference>
<keyword evidence="6 9" id="KW-0479">Metal-binding</keyword>
<accession>A0A497F823</accession>
<dbReference type="PANTHER" id="PTHR11902">
    <property type="entry name" value="ENOLASE"/>
    <property type="match status" value="1"/>
</dbReference>
<dbReference type="PROSITE" id="PS00164">
    <property type="entry name" value="ENOLASE"/>
    <property type="match status" value="1"/>
</dbReference>